<dbReference type="CDD" id="cd00146">
    <property type="entry name" value="PKD"/>
    <property type="match status" value="1"/>
</dbReference>
<dbReference type="Gene3D" id="3.30.565.10">
    <property type="entry name" value="Histidine kinase-like ATPase, C-terminal domain"/>
    <property type="match status" value="1"/>
</dbReference>
<keyword evidence="4" id="KW-1133">Transmembrane helix</keyword>
<dbReference type="InterPro" id="IPR003594">
    <property type="entry name" value="HATPase_dom"/>
</dbReference>
<reference evidence="6" key="1">
    <citation type="submission" date="2021-03" db="EMBL/GenBank/DDBJ databases">
        <title>Acanthopleuribacteraceae sp. M133.</title>
        <authorList>
            <person name="Wang G."/>
        </authorList>
    </citation>
    <scope>NUCLEOTIDE SEQUENCE</scope>
    <source>
        <strain evidence="6">M133</strain>
    </source>
</reference>
<dbReference type="PANTHER" id="PTHR43547">
    <property type="entry name" value="TWO-COMPONENT HISTIDINE KINASE"/>
    <property type="match status" value="1"/>
</dbReference>
<accession>A0A8A4TK99</accession>
<dbReference type="Gene3D" id="2.130.10.10">
    <property type="entry name" value="YVTN repeat-like/Quinoprotein amine dehydrogenase"/>
    <property type="match status" value="3"/>
</dbReference>
<keyword evidence="3" id="KW-0597">Phosphoprotein</keyword>
<evidence type="ECO:0000256" key="2">
    <source>
        <dbReference type="ARBA" id="ARBA00012438"/>
    </source>
</evidence>
<keyword evidence="4" id="KW-0812">Transmembrane</keyword>
<dbReference type="InterPro" id="IPR011110">
    <property type="entry name" value="Reg_prop"/>
</dbReference>
<gene>
    <name evidence="6" type="ORF">J3U87_32680</name>
</gene>
<evidence type="ECO:0000313" key="7">
    <source>
        <dbReference type="Proteomes" id="UP000663929"/>
    </source>
</evidence>
<dbReference type="Gene3D" id="2.60.40.10">
    <property type="entry name" value="Immunoglobulins"/>
    <property type="match status" value="1"/>
</dbReference>
<feature type="transmembrane region" description="Helical" evidence="4">
    <location>
        <begin position="803"/>
        <end position="822"/>
    </location>
</feature>
<dbReference type="InterPro" id="IPR015943">
    <property type="entry name" value="WD40/YVTN_repeat-like_dom_sf"/>
</dbReference>
<evidence type="ECO:0000259" key="5">
    <source>
        <dbReference type="PROSITE" id="PS50109"/>
    </source>
</evidence>
<keyword evidence="7" id="KW-1185">Reference proteome</keyword>
<dbReference type="InterPro" id="IPR005467">
    <property type="entry name" value="His_kinase_dom"/>
</dbReference>
<dbReference type="EC" id="2.7.13.3" evidence="2"/>
<dbReference type="GO" id="GO:0000155">
    <property type="term" value="F:phosphorelay sensor kinase activity"/>
    <property type="evidence" value="ECO:0007669"/>
    <property type="project" value="TreeGrafter"/>
</dbReference>
<dbReference type="Pfam" id="PF07494">
    <property type="entry name" value="Reg_prop"/>
    <property type="match status" value="4"/>
</dbReference>
<feature type="domain" description="Histidine kinase" evidence="5">
    <location>
        <begin position="867"/>
        <end position="1127"/>
    </location>
</feature>
<proteinExistence type="predicted"/>
<organism evidence="6 7">
    <name type="scientific">Sulfidibacter corallicola</name>
    <dbReference type="NCBI Taxonomy" id="2818388"/>
    <lineage>
        <taxon>Bacteria</taxon>
        <taxon>Pseudomonadati</taxon>
        <taxon>Acidobacteriota</taxon>
        <taxon>Holophagae</taxon>
        <taxon>Acanthopleuribacterales</taxon>
        <taxon>Acanthopleuribacteraceae</taxon>
        <taxon>Sulfidibacter</taxon>
    </lineage>
</organism>
<dbReference type="InterPro" id="IPR004358">
    <property type="entry name" value="Sig_transdc_His_kin-like_C"/>
</dbReference>
<dbReference type="PANTHER" id="PTHR43547:SF2">
    <property type="entry name" value="HYBRID SIGNAL TRANSDUCTION HISTIDINE KINASE C"/>
    <property type="match status" value="1"/>
</dbReference>
<evidence type="ECO:0000256" key="4">
    <source>
        <dbReference type="SAM" id="Phobius"/>
    </source>
</evidence>
<dbReference type="InterPro" id="IPR013783">
    <property type="entry name" value="Ig-like_fold"/>
</dbReference>
<protein>
    <recommendedName>
        <fullName evidence="2">histidine kinase</fullName>
        <ecNumber evidence="2">2.7.13.3</ecNumber>
    </recommendedName>
</protein>
<dbReference type="Proteomes" id="UP000663929">
    <property type="component" value="Chromosome"/>
</dbReference>
<evidence type="ECO:0000256" key="1">
    <source>
        <dbReference type="ARBA" id="ARBA00000085"/>
    </source>
</evidence>
<dbReference type="SUPFAM" id="SSF63829">
    <property type="entry name" value="Calcium-dependent phosphotriesterase"/>
    <property type="match status" value="3"/>
</dbReference>
<dbReference type="SMART" id="SM00387">
    <property type="entry name" value="HATPase_c"/>
    <property type="match status" value="1"/>
</dbReference>
<dbReference type="PRINTS" id="PR00344">
    <property type="entry name" value="BCTRLSENSOR"/>
</dbReference>
<dbReference type="InterPro" id="IPR011123">
    <property type="entry name" value="Y_Y_Y"/>
</dbReference>
<dbReference type="Pfam" id="PF07495">
    <property type="entry name" value="Y_Y_Y"/>
    <property type="match status" value="1"/>
</dbReference>
<evidence type="ECO:0000256" key="3">
    <source>
        <dbReference type="ARBA" id="ARBA00022553"/>
    </source>
</evidence>
<keyword evidence="4" id="KW-0472">Membrane</keyword>
<evidence type="ECO:0000313" key="6">
    <source>
        <dbReference type="EMBL" id="QTD50366.1"/>
    </source>
</evidence>
<sequence length="1145" mass="128119">MPFGAFRSNRPIVAFWAAITCALTGWIPLSAQIEVFPLEVMTTEQGLSHGTVWTTVLDQTGFLWVGSSSGLNRFDGYGFKVYRREVGEDSLPDNFIRVLLPAGQNQLWIGTSAGLALFDTLTGTCRRFRHNPVDPHHSHRDFISTLVQANDGGLWIGTDSGLSYFDTRELAFRDPLIADSHADLLRDTLVEARVRALWPRKDGTLFVGGDQGLVHYDPARGTGVRFPVRTEDTAGLSHPEVRALHATPDGHLWVGTSNGLDRLDAAGVITNFSARDTDRPLIRDNWINVLAGDEAGRLWVGTRSGGISLIQPKSRQAEFFSSDPNQGSLPSNNIVSLRLTPSGLLWIGTYKAGLLRLDLKNQKFRCFRVQQTKDQTKESVAAMYLDREDNLWLGNLDGLIRFNRGTGQISHYHHDPGNPRSLSTNSVLSIEGFADGTVWVGTYDGGLNRYRPETDDFTHFRARPGRLGSLPNGVVNALYTDPGGLLWIGTRTGLHTYDAQRNRIVDWPFPDGGIFSKETRISTIRPGPEGLLWVGTNGGFCKFVPSTGEFRRYRHDPNDPKSIKHDSVSAVLQDSEGQVWVGTNNGLARFDPWTEHFETVYQGGLNNLWINGIQEGRPGELWITTNAGLFRFTPPENVVVYDQLDGLQGKEFLPNSVFRAPSGELFIGGVKGYNSFFPREMLINPHIPNVAITSFRIFGLELPLTERLDTNGRLVIPASENFFSFEFSALDFTAPAKNRYAYMLEGFDEQWNYSSGRRYASYTNLNGGDYRFRVKASNNDGVWNEEGVVIGVRIMPPFWRRESFLLILGLMVLAFLVGGHQYRMRDIKRNQRNLTLTADRQTDAIRGAHQRLAEEVRKAGIAEMTTGVLHNIGNILTTVSTSAAELRAIIQRSKLEQFRAVNNMMADHKGNLSSYLQSDPKGRLIPEFLKKVERQFHRENESIDKETEMLLDKIALMAQAVSMEQSYVSSFDRKEQVHLTELIDNALSLQEPSLKKRNIEVIRKYQTQPPCNLETVKLVHVVTNLIKNAADALTARPPNAEGRRLEVQVTPLDAEFNMILIKDNGCGISPENQAKLFEFGFTTKADGHGFGLHSCRATMREMGGDIRAESEGQNRGTTFFLKVPIMSKSVSRKGHQSFPNHLSEN</sequence>
<dbReference type="Pfam" id="PF02518">
    <property type="entry name" value="HATPase_c"/>
    <property type="match status" value="1"/>
</dbReference>
<name>A0A8A4TK99_SULCO</name>
<dbReference type="RefSeq" id="WP_237380002.1">
    <property type="nucleotide sequence ID" value="NZ_CP071793.1"/>
</dbReference>
<dbReference type="EMBL" id="CP071793">
    <property type="protein sequence ID" value="QTD50366.1"/>
    <property type="molecule type" value="Genomic_DNA"/>
</dbReference>
<dbReference type="SUPFAM" id="SSF55874">
    <property type="entry name" value="ATPase domain of HSP90 chaperone/DNA topoisomerase II/histidine kinase"/>
    <property type="match status" value="1"/>
</dbReference>
<dbReference type="AlphaFoldDB" id="A0A8A4TK99"/>
<dbReference type="KEGG" id="scor:J3U87_32680"/>
<comment type="catalytic activity">
    <reaction evidence="1">
        <text>ATP + protein L-histidine = ADP + protein N-phospho-L-histidine.</text>
        <dbReference type="EC" id="2.7.13.3"/>
    </reaction>
</comment>
<dbReference type="PROSITE" id="PS50109">
    <property type="entry name" value="HIS_KIN"/>
    <property type="match status" value="1"/>
</dbReference>
<dbReference type="InterPro" id="IPR036890">
    <property type="entry name" value="HATPase_C_sf"/>
</dbReference>